<dbReference type="OrthoDB" id="40134at2759"/>
<gene>
    <name evidence="9" type="ORF">I302_05508</name>
    <name evidence="10" type="ORF">I302_106384</name>
</gene>
<dbReference type="RefSeq" id="XP_019046754.1">
    <property type="nucleotide sequence ID" value="XM_019192124.1"/>
</dbReference>
<reference evidence="9" key="3">
    <citation type="submission" date="2014-01" db="EMBL/GenBank/DDBJ databases">
        <title>Evolution of pathogenesis and genome organization in the Tremellales.</title>
        <authorList>
            <person name="Cuomo C."/>
            <person name="Litvintseva A."/>
            <person name="Heitman J."/>
            <person name="Chen Y."/>
            <person name="Sun S."/>
            <person name="Springer D."/>
            <person name="Dromer F."/>
            <person name="Young S."/>
            <person name="Zeng Q."/>
            <person name="Chapman S."/>
            <person name="Gujja S."/>
            <person name="Saif S."/>
            <person name="Birren B."/>
        </authorList>
    </citation>
    <scope>NUCLEOTIDE SEQUENCE</scope>
    <source>
        <strain evidence="9">CBS 10118</strain>
    </source>
</reference>
<keyword evidence="11" id="KW-1185">Reference proteome</keyword>
<dbReference type="Proteomes" id="UP000092730">
    <property type="component" value="Chromosome 4"/>
</dbReference>
<evidence type="ECO:0000313" key="10">
    <source>
        <dbReference type="EMBL" id="WVW84350.1"/>
    </source>
</evidence>
<evidence type="ECO:0000313" key="9">
    <source>
        <dbReference type="EMBL" id="OCF25684.1"/>
    </source>
</evidence>
<sequence>MSNSSELRITHEPEASINSGSDDKNMNGKDGVYTTDVTVSEANQGPVNDAVFGNINEDGPNYRNVGWLGTAVLMTKTQIGLGVLGIPYVLHTLGLVPGIICLLAVASITTWSDYVVGTFKLKHPEVYGVDDVGFLLIRDAVGREIIGAAFWLFMTFVTGSGLLGISIGLNAISEHGTCTAVFVVVAAVVTFCLASVQTLGKISWLGWIGMASILSALLTLTISVGVQDRPAEAPQVGSWDKGLVIWGKPSFTDAISAVSTLVFSFAGTPGFFGIVSEMKNPRLYTRSMLLCQSVVTMAYLTIGIIVYCFCGIYVASPALGSAGGLMKKVCYGLALPGLFITATIYTHLPAKYVFLRVMRGSEHLTRNSFKHYVVWFSCVAGCVLFSYIVASAIPVFGGLVGLIGALFGTLLSMQLMGGMWLYDNWQHRQTKKTITYKFLLGFNIFVIVIGTFLMIAGTYGSIVGIIASSKASGGGSPWSCADNSK</sequence>
<feature type="transmembrane region" description="Helical" evidence="7">
    <location>
        <begin position="204"/>
        <end position="226"/>
    </location>
</feature>
<evidence type="ECO:0000256" key="1">
    <source>
        <dbReference type="ARBA" id="ARBA00004141"/>
    </source>
</evidence>
<keyword evidence="4 7" id="KW-1133">Transmembrane helix</keyword>
<comment type="subcellular location">
    <subcellularLocation>
        <location evidence="1">Membrane</location>
        <topology evidence="1">Multi-pass membrane protein</topology>
    </subcellularLocation>
</comment>
<feature type="region of interest" description="Disordered" evidence="6">
    <location>
        <begin position="1"/>
        <end position="32"/>
    </location>
</feature>
<evidence type="ECO:0000256" key="4">
    <source>
        <dbReference type="ARBA" id="ARBA00022989"/>
    </source>
</evidence>
<comment type="similarity">
    <text evidence="2">Belongs to the amino acid/polyamine transporter 2 family.</text>
</comment>
<evidence type="ECO:0000256" key="2">
    <source>
        <dbReference type="ARBA" id="ARBA00008066"/>
    </source>
</evidence>
<evidence type="ECO:0000256" key="7">
    <source>
        <dbReference type="SAM" id="Phobius"/>
    </source>
</evidence>
<dbReference type="InterPro" id="IPR013057">
    <property type="entry name" value="AA_transpt_TM"/>
</dbReference>
<evidence type="ECO:0000256" key="3">
    <source>
        <dbReference type="ARBA" id="ARBA00022692"/>
    </source>
</evidence>
<feature type="transmembrane region" description="Helical" evidence="7">
    <location>
        <begin position="434"/>
        <end position="467"/>
    </location>
</feature>
<evidence type="ECO:0000313" key="11">
    <source>
        <dbReference type="Proteomes" id="UP000092730"/>
    </source>
</evidence>
<reference evidence="10" key="2">
    <citation type="submission" date="2013-07" db="EMBL/GenBank/DDBJ databases">
        <authorList>
            <consortium name="The Broad Institute Genome Sequencing Platform"/>
            <person name="Cuomo C."/>
            <person name="Litvintseva A."/>
            <person name="Chen Y."/>
            <person name="Heitman J."/>
            <person name="Sun S."/>
            <person name="Springer D."/>
            <person name="Dromer F."/>
            <person name="Young S.K."/>
            <person name="Zeng Q."/>
            <person name="Gargeya S."/>
            <person name="Fitzgerald M."/>
            <person name="Abouelleil A."/>
            <person name="Alvarado L."/>
            <person name="Berlin A.M."/>
            <person name="Chapman S.B."/>
            <person name="Dewar J."/>
            <person name="Goldberg J."/>
            <person name="Griggs A."/>
            <person name="Gujja S."/>
            <person name="Hansen M."/>
            <person name="Howarth C."/>
            <person name="Imamovic A."/>
            <person name="Larimer J."/>
            <person name="McCowan C."/>
            <person name="Murphy C."/>
            <person name="Pearson M."/>
            <person name="Priest M."/>
            <person name="Roberts A."/>
            <person name="Saif S."/>
            <person name="Shea T."/>
            <person name="Sykes S."/>
            <person name="Wortman J."/>
            <person name="Nusbaum C."/>
            <person name="Birren B."/>
        </authorList>
    </citation>
    <scope>NUCLEOTIDE SEQUENCE</scope>
    <source>
        <strain evidence="10">CBS 10118</strain>
    </source>
</reference>
<feature type="domain" description="Amino acid transporter transmembrane" evidence="8">
    <location>
        <begin position="65"/>
        <end position="462"/>
    </location>
</feature>
<reference evidence="10" key="4">
    <citation type="submission" date="2024-02" db="EMBL/GenBank/DDBJ databases">
        <title>Comparative genomics of Cryptococcus and Kwoniella reveals pathogenesis evolution and contrasting modes of karyotype evolution via chromosome fusion or intercentromeric recombination.</title>
        <authorList>
            <person name="Coelho M.A."/>
            <person name="David-Palma M."/>
            <person name="Shea T."/>
            <person name="Bowers K."/>
            <person name="McGinley-Smith S."/>
            <person name="Mohammad A.W."/>
            <person name="Gnirke A."/>
            <person name="Yurkov A.M."/>
            <person name="Nowrousian M."/>
            <person name="Sun S."/>
            <person name="Cuomo C.A."/>
            <person name="Heitman J."/>
        </authorList>
    </citation>
    <scope>NUCLEOTIDE SEQUENCE</scope>
    <source>
        <strain evidence="10">CBS 10118</strain>
    </source>
</reference>
<evidence type="ECO:0000256" key="6">
    <source>
        <dbReference type="SAM" id="MobiDB-lite"/>
    </source>
</evidence>
<dbReference type="KEGG" id="kbi:30209907"/>
<protein>
    <recommendedName>
        <fullName evidence="8">Amino acid transporter transmembrane domain-containing protein</fullName>
    </recommendedName>
</protein>
<dbReference type="STRING" id="1296100.A0A1B9G3T1"/>
<feature type="transmembrane region" description="Helical" evidence="7">
    <location>
        <begin position="145"/>
        <end position="167"/>
    </location>
</feature>
<proteinExistence type="inferred from homology"/>
<feature type="transmembrane region" description="Helical" evidence="7">
    <location>
        <begin position="334"/>
        <end position="354"/>
    </location>
</feature>
<name>A0A1B9G3T1_9TREE</name>
<evidence type="ECO:0000259" key="8">
    <source>
        <dbReference type="Pfam" id="PF01490"/>
    </source>
</evidence>
<reference evidence="9" key="1">
    <citation type="submission" date="2013-07" db="EMBL/GenBank/DDBJ databases">
        <title>The Genome Sequence of Cryptococcus bestiolae CBS10118.</title>
        <authorList>
            <consortium name="The Broad Institute Genome Sequencing Platform"/>
            <person name="Cuomo C."/>
            <person name="Litvintseva A."/>
            <person name="Chen Y."/>
            <person name="Heitman J."/>
            <person name="Sun S."/>
            <person name="Springer D."/>
            <person name="Dromer F."/>
            <person name="Young S.K."/>
            <person name="Zeng Q."/>
            <person name="Gargeya S."/>
            <person name="Fitzgerald M."/>
            <person name="Abouelleil A."/>
            <person name="Alvarado L."/>
            <person name="Berlin A.M."/>
            <person name="Chapman S.B."/>
            <person name="Dewar J."/>
            <person name="Goldberg J."/>
            <person name="Griggs A."/>
            <person name="Gujja S."/>
            <person name="Hansen M."/>
            <person name="Howarth C."/>
            <person name="Imamovic A."/>
            <person name="Larimer J."/>
            <person name="McCowan C."/>
            <person name="Murphy C."/>
            <person name="Pearson M."/>
            <person name="Priest M."/>
            <person name="Roberts A."/>
            <person name="Saif S."/>
            <person name="Shea T."/>
            <person name="Sykes S."/>
            <person name="Wortman J."/>
            <person name="Nusbaum C."/>
            <person name="Birren B."/>
        </authorList>
    </citation>
    <scope>NUCLEOTIDE SEQUENCE [LARGE SCALE GENOMIC DNA]</scope>
    <source>
        <strain evidence="9">CBS 10118</strain>
    </source>
</reference>
<keyword evidence="5 7" id="KW-0472">Membrane</keyword>
<accession>A0A1B9G3T1</accession>
<dbReference type="VEuPathDB" id="FungiDB:I302_05508"/>
<keyword evidence="3 7" id="KW-0812">Transmembrane</keyword>
<dbReference type="AlphaFoldDB" id="A0A1B9G3T1"/>
<dbReference type="EMBL" id="CP144544">
    <property type="protein sequence ID" value="WVW84350.1"/>
    <property type="molecule type" value="Genomic_DNA"/>
</dbReference>
<dbReference type="EMBL" id="KI894021">
    <property type="protein sequence ID" value="OCF25684.1"/>
    <property type="molecule type" value="Genomic_DNA"/>
</dbReference>
<feature type="transmembrane region" description="Helical" evidence="7">
    <location>
        <begin position="374"/>
        <end position="393"/>
    </location>
</feature>
<feature type="transmembrane region" description="Helical" evidence="7">
    <location>
        <begin position="254"/>
        <end position="275"/>
    </location>
</feature>
<dbReference type="GO" id="GO:0015179">
    <property type="term" value="F:L-amino acid transmembrane transporter activity"/>
    <property type="evidence" value="ECO:0007669"/>
    <property type="project" value="TreeGrafter"/>
</dbReference>
<organism evidence="9">
    <name type="scientific">Kwoniella bestiolae CBS 10118</name>
    <dbReference type="NCBI Taxonomy" id="1296100"/>
    <lineage>
        <taxon>Eukaryota</taxon>
        <taxon>Fungi</taxon>
        <taxon>Dikarya</taxon>
        <taxon>Basidiomycota</taxon>
        <taxon>Agaricomycotina</taxon>
        <taxon>Tremellomycetes</taxon>
        <taxon>Tremellales</taxon>
        <taxon>Cryptococcaceae</taxon>
        <taxon>Kwoniella</taxon>
    </lineage>
</organism>
<feature type="transmembrane region" description="Helical" evidence="7">
    <location>
        <begin position="179"/>
        <end position="197"/>
    </location>
</feature>
<feature type="transmembrane region" description="Helical" evidence="7">
    <location>
        <begin position="287"/>
        <end position="314"/>
    </location>
</feature>
<dbReference type="GeneID" id="30209907"/>
<dbReference type="GO" id="GO:0016020">
    <property type="term" value="C:membrane"/>
    <property type="evidence" value="ECO:0007669"/>
    <property type="project" value="UniProtKB-SubCell"/>
</dbReference>
<dbReference type="PANTHER" id="PTHR22950:SF683">
    <property type="entry name" value="AMINO ACID TRANSPORTER (EUROFUNG)"/>
    <property type="match status" value="1"/>
</dbReference>
<dbReference type="FunFam" id="1.20.1740.10:FF:000039">
    <property type="entry name" value="Neutral amino acid transporter (Eurofung)"/>
    <property type="match status" value="1"/>
</dbReference>
<feature type="transmembrane region" description="Helical" evidence="7">
    <location>
        <begin position="399"/>
        <end position="422"/>
    </location>
</feature>
<dbReference type="Pfam" id="PF01490">
    <property type="entry name" value="Aa_trans"/>
    <property type="match status" value="1"/>
</dbReference>
<dbReference type="PANTHER" id="PTHR22950">
    <property type="entry name" value="AMINO ACID TRANSPORTER"/>
    <property type="match status" value="1"/>
</dbReference>
<evidence type="ECO:0000256" key="5">
    <source>
        <dbReference type="ARBA" id="ARBA00023136"/>
    </source>
</evidence>